<feature type="compositionally biased region" description="Polar residues" evidence="1">
    <location>
        <begin position="285"/>
        <end position="305"/>
    </location>
</feature>
<dbReference type="EMBL" id="PGCI01000411">
    <property type="protein sequence ID" value="PLW27355.1"/>
    <property type="molecule type" value="Genomic_DNA"/>
</dbReference>
<dbReference type="Proteomes" id="UP000235392">
    <property type="component" value="Unassembled WGS sequence"/>
</dbReference>
<reference evidence="2 3" key="1">
    <citation type="submission" date="2017-11" db="EMBL/GenBank/DDBJ databases">
        <title>De novo assembly and phasing of dikaryotic genomes from two isolates of Puccinia coronata f. sp. avenae, the causal agent of oat crown rust.</title>
        <authorList>
            <person name="Miller M.E."/>
            <person name="Zhang Y."/>
            <person name="Omidvar V."/>
            <person name="Sperschneider J."/>
            <person name="Schwessinger B."/>
            <person name="Raley C."/>
            <person name="Palmer J.M."/>
            <person name="Garnica D."/>
            <person name="Upadhyaya N."/>
            <person name="Rathjen J."/>
            <person name="Taylor J.M."/>
            <person name="Park R.F."/>
            <person name="Dodds P.N."/>
            <person name="Hirsch C.D."/>
            <person name="Kianian S.F."/>
            <person name="Figueroa M."/>
        </authorList>
    </citation>
    <scope>NUCLEOTIDE SEQUENCE [LARGE SCALE GENOMIC DNA]</scope>
    <source>
        <strain evidence="2">12SD80</strain>
    </source>
</reference>
<feature type="compositionally biased region" description="Gly residues" evidence="1">
    <location>
        <begin position="608"/>
        <end position="618"/>
    </location>
</feature>
<feature type="region of interest" description="Disordered" evidence="1">
    <location>
        <begin position="1143"/>
        <end position="1202"/>
    </location>
</feature>
<feature type="compositionally biased region" description="Pro residues" evidence="1">
    <location>
        <begin position="93"/>
        <end position="120"/>
    </location>
</feature>
<feature type="region of interest" description="Disordered" evidence="1">
    <location>
        <begin position="168"/>
        <end position="629"/>
    </location>
</feature>
<feature type="compositionally biased region" description="Basic and acidic residues" evidence="1">
    <location>
        <begin position="839"/>
        <end position="849"/>
    </location>
</feature>
<organism evidence="2 3">
    <name type="scientific">Puccinia coronata f. sp. avenae</name>
    <dbReference type="NCBI Taxonomy" id="200324"/>
    <lineage>
        <taxon>Eukaryota</taxon>
        <taxon>Fungi</taxon>
        <taxon>Dikarya</taxon>
        <taxon>Basidiomycota</taxon>
        <taxon>Pucciniomycotina</taxon>
        <taxon>Pucciniomycetes</taxon>
        <taxon>Pucciniales</taxon>
        <taxon>Pucciniaceae</taxon>
        <taxon>Puccinia</taxon>
    </lineage>
</organism>
<feature type="compositionally biased region" description="Low complexity" evidence="1">
    <location>
        <begin position="184"/>
        <end position="199"/>
    </location>
</feature>
<sequence length="1404" mass="150117">MAAWNTHHSRRSSTNFWSGVFCRARGELFSSVFVPGIAMADGLIPTSSVAAPRSAARANPAVLLLRNPSRSVRFAMKRTYQGYSGPAQTNPNLPAPPTMPYPPLPSGQPPPQPSGSPSQPPNSQYQQPQPPANSVAQAASQPYPYSAQYTPAAGSSYVQYPAYPHPQPASGAYPGTAFNQLGTQQQPAQQQQQAPQHPAYANYGYGTPAGPQQPPKAAQPYPSYPPPGNNTLPPNPHASIPPNPFAGYPAGQVNAPHQNPPGNAPGQPPFKRPRYENNGGAGYGSSAQPPSNPNSHNHKMNQAPSGTMRMGASTNNNRGGFSGNRPPRSTGAPFGNNSPIRLNSSGPHYDPSQQNHAQPMGQNLPPYHQPPQGPNNPSYPTPNFADTTYSPFPASTGYPPANGDHSNTTIGGPPRMNHFPSDFSGGANFGAGPESSNDPFRAPGSNHSGNPHRPTRGGFRGASVPGGRSSRDREMGPPDAMTSRPTRGFGNNIFSFNKSDRQGPGGRGRNTNGHSTNRSEDHTPNYSGTGGGGSRYGDRSSGPSNRGSRSISNLPTLAFHRGGIERRGGGVGSSRGMGDRSSAARLGRRTNGRDLKFEDRKTLHRMGRGGAPGSNSGGDRGDRAKLNGGVVGVRVKNGWGAQFKEFNDREKDREKVDENAPRRTLTDFRIVALRVPDIDWDWVAESAEPTVEFDSSAIAANIEESQIKSNSSPAPKLPASATKQDADVASGENGKIPPPTKADAPLAGEEAKSVGTIEMAKKIYDDAASAVTGLDLAIDDANSDNEEQALEREVNDQLLPKSRKTTPKPHGTDSIPLTAEQPKAPGSPPHPEASTNHSSKGEDLPRATSEDGESLTIITHAPASLNVTPALAPQSSDRLALTKPSLPDARENSRLRLYFSSPAIEATAGPSLSVKPLLGFGAGKRKLSVSGTSAVSGDARLGGVALGTSTISVDKKDTPAPESSKVVANPTPDIVEIPNPVVTEPSRATDAPAEDAKSVAAVSDPVAQPSSEKPLGEESKVCEAIEEDPDAECEDEEDENEDYENPPIPEPKADRLSISYARNTRRLVIDADVVEEIKVYRAAHKIEVLVKLMPAIIQGGKFDGAVDVYRICKGVVVEAYDPELKDYVVLDRPTLEASWLAKEQEDDDKAKAHDEAPPTEDGNERVVHDPLLPPLHRLYFSKGEPTPDESQEAQQARGAEVKPTQVFKKDTILIVADIDTANPLTEAKWVRTGDVDSWISQMTGVIFKPEETGDCGWRRKITVVDPEPAPTIQHLLDTWLTTSNVGTIDSRQRFIDQHVIKNVDVIIEILLRVIRNGGNNPSTHHINPMPLIVQQAATLHAPYPEQQTQVSLAVLGLYRLSVDTALEAGKPVRPVIRKATDIVRSLPYRLAFSALDGIYKDEHP</sequence>
<feature type="compositionally biased region" description="Basic and acidic residues" evidence="1">
    <location>
        <begin position="591"/>
        <end position="601"/>
    </location>
</feature>
<gene>
    <name evidence="2" type="ORF">PCASD_20945</name>
</gene>
<proteinExistence type="predicted"/>
<protein>
    <submittedName>
        <fullName evidence="2">Uncharacterized protein</fullName>
    </submittedName>
</protein>
<feature type="compositionally biased region" description="Pro residues" evidence="1">
    <location>
        <begin position="367"/>
        <end position="380"/>
    </location>
</feature>
<feature type="compositionally biased region" description="Pro residues" evidence="1">
    <location>
        <begin position="258"/>
        <end position="270"/>
    </location>
</feature>
<feature type="region of interest" description="Disordered" evidence="1">
    <location>
        <begin position="704"/>
        <end position="751"/>
    </location>
</feature>
<evidence type="ECO:0000313" key="2">
    <source>
        <dbReference type="EMBL" id="PLW27355.1"/>
    </source>
</evidence>
<feature type="region of interest" description="Disordered" evidence="1">
    <location>
        <begin position="952"/>
        <end position="1056"/>
    </location>
</feature>
<feature type="compositionally biased region" description="Low complexity" evidence="1">
    <location>
        <begin position="539"/>
        <end position="552"/>
    </location>
</feature>
<feature type="region of interest" description="Disordered" evidence="1">
    <location>
        <begin position="82"/>
        <end position="139"/>
    </location>
</feature>
<name>A0A2N5TPD9_9BASI</name>
<feature type="region of interest" description="Disordered" evidence="1">
    <location>
        <begin position="782"/>
        <end position="890"/>
    </location>
</feature>
<feature type="compositionally biased region" description="Basic and acidic residues" evidence="1">
    <location>
        <begin position="1148"/>
        <end position="1168"/>
    </location>
</feature>
<accession>A0A2N5TPD9</accession>
<feature type="compositionally biased region" description="Basic and acidic residues" evidence="1">
    <location>
        <begin position="1014"/>
        <end position="1023"/>
    </location>
</feature>
<comment type="caution">
    <text evidence="2">The sequence shown here is derived from an EMBL/GenBank/DDBJ whole genome shotgun (WGS) entry which is preliminary data.</text>
</comment>
<evidence type="ECO:0000256" key="1">
    <source>
        <dbReference type="SAM" id="MobiDB-lite"/>
    </source>
</evidence>
<feature type="compositionally biased region" description="Acidic residues" evidence="1">
    <location>
        <begin position="1024"/>
        <end position="1044"/>
    </location>
</feature>
<feature type="compositionally biased region" description="Polar residues" evidence="1">
    <location>
        <begin position="335"/>
        <end position="361"/>
    </location>
</feature>
<evidence type="ECO:0000313" key="3">
    <source>
        <dbReference type="Proteomes" id="UP000235392"/>
    </source>
</evidence>
<feature type="compositionally biased region" description="Polar residues" evidence="1">
    <location>
        <begin position="704"/>
        <end position="713"/>
    </location>
</feature>
<feature type="compositionally biased region" description="Pro residues" evidence="1">
    <location>
        <begin position="222"/>
        <end position="244"/>
    </location>
</feature>